<dbReference type="PANTHER" id="PTHR43806">
    <property type="entry name" value="PEPTIDASE S8"/>
    <property type="match status" value="1"/>
</dbReference>
<evidence type="ECO:0000256" key="1">
    <source>
        <dbReference type="ARBA" id="ARBA00011073"/>
    </source>
</evidence>
<evidence type="ECO:0000256" key="5">
    <source>
        <dbReference type="PROSITE-ProRule" id="PRU01240"/>
    </source>
</evidence>
<keyword evidence="2 5" id="KW-0645">Protease</keyword>
<gene>
    <name evidence="7" type="ORF">JKL49_11270</name>
</gene>
<dbReference type="InterPro" id="IPR015500">
    <property type="entry name" value="Peptidase_S8_subtilisin-rel"/>
</dbReference>
<evidence type="ECO:0000259" key="6">
    <source>
        <dbReference type="Pfam" id="PF00082"/>
    </source>
</evidence>
<dbReference type="Proteomes" id="UP000622580">
    <property type="component" value="Unassembled WGS sequence"/>
</dbReference>
<dbReference type="RefSeq" id="WP_215340602.1">
    <property type="nucleotide sequence ID" value="NZ_JAGSGD010000001.1"/>
</dbReference>
<dbReference type="Gene3D" id="3.40.50.200">
    <property type="entry name" value="Peptidase S8/S53 domain"/>
    <property type="match status" value="1"/>
</dbReference>
<keyword evidence="4 5" id="KW-0720">Serine protease</keyword>
<evidence type="ECO:0000256" key="3">
    <source>
        <dbReference type="ARBA" id="ARBA00022801"/>
    </source>
</evidence>
<protein>
    <submittedName>
        <fullName evidence="7">S8 family serine peptidase</fullName>
    </submittedName>
</protein>
<dbReference type="Pfam" id="PF00082">
    <property type="entry name" value="Peptidase_S8"/>
    <property type="match status" value="1"/>
</dbReference>
<dbReference type="EMBL" id="JAGSGD010000001">
    <property type="protein sequence ID" value="MBR7619970.1"/>
    <property type="molecule type" value="Genomic_DNA"/>
</dbReference>
<proteinExistence type="inferred from homology"/>
<accession>A0A941D0D4</accession>
<feature type="domain" description="Peptidase S8/S53" evidence="6">
    <location>
        <begin position="348"/>
        <end position="556"/>
    </location>
</feature>
<reference evidence="7" key="1">
    <citation type="submission" date="2021-04" db="EMBL/GenBank/DDBJ databases">
        <title>Draft genome assembly of strain Phenylobacterium sp. 20VBR1 using MiniION and Illumina platforms.</title>
        <authorList>
            <person name="Thomas F.A."/>
            <person name="Krishnan K.P."/>
            <person name="Sinha R.K."/>
        </authorList>
    </citation>
    <scope>NUCLEOTIDE SEQUENCE</scope>
    <source>
        <strain evidence="7">20VBR1</strain>
    </source>
</reference>
<dbReference type="PROSITE" id="PS51892">
    <property type="entry name" value="SUBTILASE"/>
    <property type="match status" value="1"/>
</dbReference>
<feature type="active site" description="Charge relay system" evidence="5">
    <location>
        <position position="531"/>
    </location>
</feature>
<organism evidence="7 8">
    <name type="scientific">Phenylobacterium glaciei</name>
    <dbReference type="NCBI Taxonomy" id="2803784"/>
    <lineage>
        <taxon>Bacteria</taxon>
        <taxon>Pseudomonadati</taxon>
        <taxon>Pseudomonadota</taxon>
        <taxon>Alphaproteobacteria</taxon>
        <taxon>Caulobacterales</taxon>
        <taxon>Caulobacteraceae</taxon>
        <taxon>Phenylobacterium</taxon>
    </lineage>
</organism>
<name>A0A941D0D4_9CAUL</name>
<keyword evidence="8" id="KW-1185">Reference proteome</keyword>
<dbReference type="AlphaFoldDB" id="A0A941D0D4"/>
<dbReference type="InterPro" id="IPR000209">
    <property type="entry name" value="Peptidase_S8/S53_dom"/>
</dbReference>
<dbReference type="PRINTS" id="PR00723">
    <property type="entry name" value="SUBTILISIN"/>
</dbReference>
<evidence type="ECO:0000256" key="2">
    <source>
        <dbReference type="ARBA" id="ARBA00022670"/>
    </source>
</evidence>
<dbReference type="InterPro" id="IPR022398">
    <property type="entry name" value="Peptidase_S8_His-AS"/>
</dbReference>
<keyword evidence="3 5" id="KW-0378">Hydrolase</keyword>
<dbReference type="SUPFAM" id="SSF52743">
    <property type="entry name" value="Subtilisin-like"/>
    <property type="match status" value="1"/>
</dbReference>
<dbReference type="GO" id="GO:0004252">
    <property type="term" value="F:serine-type endopeptidase activity"/>
    <property type="evidence" value="ECO:0007669"/>
    <property type="project" value="UniProtKB-UniRule"/>
</dbReference>
<sequence length="708" mass="75261">MELRGLHQSSIVVLAASLAISPLEVRAETVPLIVRAIGEIPSAELVRQVATAHPLSVTQTQFPGLSGKTPEAIAAQLCGTVQPGYVEAVIEANRAKAAIAAGQVLGPEAYDLTWPACLNLRGPISYKIASGDNFTSLRLRFTGEHANGPGLLAYFAQSGAPYADRMRLQVGTVVTLPYQTLPTVLRVDKSLAQSFTDKLLSIGKREVSVTQAPKSVGSIVIPFRGEYSAGAIQVTEGDCVSDPPQPADGSPPRPYPYSPEAVAKAWEWASKISLPNDVNILVVDNGFFGVPCTADRCPERDGEDYVYTARFPKRMFAKDDFYLDAPHLIGPALSGVPLGPLTYENVPDLQIDEISGHGTHVAGLVLGGPLFFDFRNRYSDAISSRLRIAIASVAPGTEALDPAVGTIFPGYLGEVADPTVVNMSLVIDGSDPAAPRVALNDAITHHASTLFVVAAGNKGDDLNLNGKRWLPAVNGANNFANVLTVASVDADGQLSKFSNRGDAAVDIAAPGCRIASWLDADSEEVPLSGTSQAAPIVSFAAALLKSVSGQRRPRWLKSRIDYSGDLLATAQARKGVASMSQLNIQKALLWPKDYVRFVRNGAEQVVLGVADEFTGMSCVGVKDESSYRLLRALKKDGDRFVMFTSPSANEALSLCPAQLKATIGDGAINQIHVRAEFQLVGDDILPLKGADQNIVVNAAELVEFIRGN</sequence>
<comment type="caution">
    <text evidence="7">The sequence shown here is derived from an EMBL/GenBank/DDBJ whole genome shotgun (WGS) entry which is preliminary data.</text>
</comment>
<dbReference type="PANTHER" id="PTHR43806:SF11">
    <property type="entry name" value="CEREVISIN-RELATED"/>
    <property type="match status" value="1"/>
</dbReference>
<dbReference type="GO" id="GO:0006508">
    <property type="term" value="P:proteolysis"/>
    <property type="evidence" value="ECO:0007669"/>
    <property type="project" value="UniProtKB-KW"/>
</dbReference>
<dbReference type="InterPro" id="IPR036852">
    <property type="entry name" value="Peptidase_S8/S53_dom_sf"/>
</dbReference>
<comment type="similarity">
    <text evidence="1 5">Belongs to the peptidase S8 family.</text>
</comment>
<dbReference type="InterPro" id="IPR050131">
    <property type="entry name" value="Peptidase_S8_subtilisin-like"/>
</dbReference>
<evidence type="ECO:0000313" key="8">
    <source>
        <dbReference type="Proteomes" id="UP000622580"/>
    </source>
</evidence>
<evidence type="ECO:0000313" key="7">
    <source>
        <dbReference type="EMBL" id="MBR7619970.1"/>
    </source>
</evidence>
<evidence type="ECO:0000256" key="4">
    <source>
        <dbReference type="ARBA" id="ARBA00022825"/>
    </source>
</evidence>
<dbReference type="PROSITE" id="PS00137">
    <property type="entry name" value="SUBTILASE_HIS"/>
    <property type="match status" value="1"/>
</dbReference>
<feature type="active site" description="Charge relay system" evidence="5">
    <location>
        <position position="357"/>
    </location>
</feature>
<feature type="active site" description="Charge relay system" evidence="5">
    <location>
        <position position="284"/>
    </location>
</feature>